<evidence type="ECO:0000256" key="1">
    <source>
        <dbReference type="SAM" id="Phobius"/>
    </source>
</evidence>
<dbReference type="InterPro" id="IPR035940">
    <property type="entry name" value="CAP_sf"/>
</dbReference>
<evidence type="ECO:0000313" key="3">
    <source>
        <dbReference type="EMBL" id="OGG66190.1"/>
    </source>
</evidence>
<dbReference type="SUPFAM" id="SSF55797">
    <property type="entry name" value="PR-1-like"/>
    <property type="match status" value="1"/>
</dbReference>
<feature type="transmembrane region" description="Helical" evidence="1">
    <location>
        <begin position="250"/>
        <end position="270"/>
    </location>
</feature>
<accession>A0A1F6DY28</accession>
<dbReference type="STRING" id="1798497.A3D71_01580"/>
<keyword evidence="1" id="KW-0472">Membrane</keyword>
<dbReference type="AlphaFoldDB" id="A0A1F6DY28"/>
<dbReference type="Proteomes" id="UP000177652">
    <property type="component" value="Unassembled WGS sequence"/>
</dbReference>
<dbReference type="CDD" id="cd05379">
    <property type="entry name" value="CAP_bacterial"/>
    <property type="match status" value="1"/>
</dbReference>
<name>A0A1F6DY28_9BACT</name>
<reference evidence="3 4" key="1">
    <citation type="journal article" date="2016" name="Nat. Commun.">
        <title>Thousands of microbial genomes shed light on interconnected biogeochemical processes in an aquifer system.</title>
        <authorList>
            <person name="Anantharaman K."/>
            <person name="Brown C.T."/>
            <person name="Hug L.A."/>
            <person name="Sharon I."/>
            <person name="Castelle C.J."/>
            <person name="Probst A.J."/>
            <person name="Thomas B.C."/>
            <person name="Singh A."/>
            <person name="Wilkins M.J."/>
            <person name="Karaoz U."/>
            <person name="Brodie E.L."/>
            <person name="Williams K.H."/>
            <person name="Hubbard S.S."/>
            <person name="Banfield J.F."/>
        </authorList>
    </citation>
    <scope>NUCLEOTIDE SEQUENCE [LARGE SCALE GENOMIC DNA]</scope>
</reference>
<protein>
    <recommendedName>
        <fullName evidence="2">SCP domain-containing protein</fullName>
    </recommendedName>
</protein>
<dbReference type="EMBL" id="MFLK01000018">
    <property type="protein sequence ID" value="OGG66190.1"/>
    <property type="molecule type" value="Genomic_DNA"/>
</dbReference>
<feature type="domain" description="SCP" evidence="2">
    <location>
        <begin position="66"/>
        <end position="182"/>
    </location>
</feature>
<dbReference type="PANTHER" id="PTHR31157">
    <property type="entry name" value="SCP DOMAIN-CONTAINING PROTEIN"/>
    <property type="match status" value="1"/>
</dbReference>
<proteinExistence type="predicted"/>
<evidence type="ECO:0000259" key="2">
    <source>
        <dbReference type="Pfam" id="PF00188"/>
    </source>
</evidence>
<sequence>MKRFRKLKHYLIPHAGNKFKPALLAKESVAIIVLILFVIEGVYVIGTPLLQKTGFTAAVLPAALADMTNKDRVAAGNAKLVFDAHLAKAAQAKANDMAAKSYFAHVSPDGKTPWHWLDLVGYNYSYAGENLAINFSDSIDVEEAWMNSPEHHANIVKPQYTRIGIATAQGVYEGKDTTFVVQFFATPPTEAVASAAPTKSKTPKATVATAAAPASSAPAQVSQVLGAEVAPAPVGAGAVATAASSPNHTVTWVFGIFAAFVAVLLGIAVFVKSKVQYLEVILGGAVLIAIALSFIFLNGNTVSAVQLPRDGQAASVSLAF</sequence>
<dbReference type="PANTHER" id="PTHR31157:SF1">
    <property type="entry name" value="SCP DOMAIN-CONTAINING PROTEIN"/>
    <property type="match status" value="1"/>
</dbReference>
<feature type="transmembrane region" description="Helical" evidence="1">
    <location>
        <begin position="277"/>
        <end position="297"/>
    </location>
</feature>
<organism evidence="3 4">
    <name type="scientific">Candidatus Kaiserbacteria bacterium RIFCSPHIGHO2_02_FULL_55_20</name>
    <dbReference type="NCBI Taxonomy" id="1798497"/>
    <lineage>
        <taxon>Bacteria</taxon>
        <taxon>Candidatus Kaiseribacteriota</taxon>
    </lineage>
</organism>
<dbReference type="InterPro" id="IPR014044">
    <property type="entry name" value="CAP_dom"/>
</dbReference>
<gene>
    <name evidence="3" type="ORF">A3D71_01580</name>
</gene>
<feature type="transmembrane region" description="Helical" evidence="1">
    <location>
        <begin position="28"/>
        <end position="46"/>
    </location>
</feature>
<dbReference type="Gene3D" id="3.40.33.10">
    <property type="entry name" value="CAP"/>
    <property type="match status" value="1"/>
</dbReference>
<comment type="caution">
    <text evidence="3">The sequence shown here is derived from an EMBL/GenBank/DDBJ whole genome shotgun (WGS) entry which is preliminary data.</text>
</comment>
<evidence type="ECO:0000313" key="4">
    <source>
        <dbReference type="Proteomes" id="UP000177652"/>
    </source>
</evidence>
<keyword evidence="1" id="KW-1133">Transmembrane helix</keyword>
<keyword evidence="1" id="KW-0812">Transmembrane</keyword>
<dbReference type="Pfam" id="PF00188">
    <property type="entry name" value="CAP"/>
    <property type="match status" value="1"/>
</dbReference>